<dbReference type="KEGG" id="acan:ACA1_173280"/>
<dbReference type="GeneID" id="14925725"/>
<feature type="region of interest" description="Disordered" evidence="1">
    <location>
        <begin position="344"/>
        <end position="369"/>
    </location>
</feature>
<accession>L8HHP5</accession>
<feature type="compositionally biased region" description="Acidic residues" evidence="1">
    <location>
        <begin position="352"/>
        <end position="369"/>
    </location>
</feature>
<dbReference type="EMBL" id="KB007811">
    <property type="protein sequence ID" value="ELR24700.1"/>
    <property type="molecule type" value="Genomic_DNA"/>
</dbReference>
<evidence type="ECO:0000313" key="3">
    <source>
        <dbReference type="Proteomes" id="UP000011083"/>
    </source>
</evidence>
<feature type="region of interest" description="Disordered" evidence="1">
    <location>
        <begin position="91"/>
        <end position="167"/>
    </location>
</feature>
<feature type="compositionally biased region" description="Basic and acidic residues" evidence="1">
    <location>
        <begin position="149"/>
        <end position="164"/>
    </location>
</feature>
<name>L8HHP5_ACACF</name>
<evidence type="ECO:0000313" key="2">
    <source>
        <dbReference type="EMBL" id="ELR24700.1"/>
    </source>
</evidence>
<organism evidence="2 3">
    <name type="scientific">Acanthamoeba castellanii (strain ATCC 30010 / Neff)</name>
    <dbReference type="NCBI Taxonomy" id="1257118"/>
    <lineage>
        <taxon>Eukaryota</taxon>
        <taxon>Amoebozoa</taxon>
        <taxon>Discosea</taxon>
        <taxon>Longamoebia</taxon>
        <taxon>Centramoebida</taxon>
        <taxon>Acanthamoebidae</taxon>
        <taxon>Acanthamoeba</taxon>
    </lineage>
</organism>
<keyword evidence="3" id="KW-1185">Reference proteome</keyword>
<dbReference type="Proteomes" id="UP000011083">
    <property type="component" value="Unassembled WGS sequence"/>
</dbReference>
<dbReference type="RefSeq" id="XP_004356600.1">
    <property type="nucleotide sequence ID" value="XM_004356547.1"/>
</dbReference>
<dbReference type="AlphaFoldDB" id="L8HHP5"/>
<protein>
    <submittedName>
        <fullName evidence="2">Uncharacterized protein</fullName>
    </submittedName>
</protein>
<reference evidence="2 3" key="1">
    <citation type="journal article" date="2013" name="Genome Biol.">
        <title>Genome of Acanthamoeba castellanii highlights extensive lateral gene transfer and early evolution of tyrosine kinase signaling.</title>
        <authorList>
            <person name="Clarke M."/>
            <person name="Lohan A.J."/>
            <person name="Liu B."/>
            <person name="Lagkouvardos I."/>
            <person name="Roy S."/>
            <person name="Zafar N."/>
            <person name="Bertelli C."/>
            <person name="Schilde C."/>
            <person name="Kianianmomeni A."/>
            <person name="Burglin T.R."/>
            <person name="Frech C."/>
            <person name="Turcotte B."/>
            <person name="Kopec K.O."/>
            <person name="Synnott J.M."/>
            <person name="Choo C."/>
            <person name="Paponov I."/>
            <person name="Finkler A."/>
            <person name="Soon Heng Tan C."/>
            <person name="Hutchins A.P."/>
            <person name="Weinmeier T."/>
            <person name="Rattei T."/>
            <person name="Chu J.S."/>
            <person name="Gimenez G."/>
            <person name="Irimia M."/>
            <person name="Rigden D.J."/>
            <person name="Fitzpatrick D.A."/>
            <person name="Lorenzo-Morales J."/>
            <person name="Bateman A."/>
            <person name="Chiu C.H."/>
            <person name="Tang P."/>
            <person name="Hegemann P."/>
            <person name="Fromm H."/>
            <person name="Raoult D."/>
            <person name="Greub G."/>
            <person name="Miranda-Saavedra D."/>
            <person name="Chen N."/>
            <person name="Nash P."/>
            <person name="Ginger M.L."/>
            <person name="Horn M."/>
            <person name="Schaap P."/>
            <person name="Caler L."/>
            <person name="Loftus B."/>
        </authorList>
    </citation>
    <scope>NUCLEOTIDE SEQUENCE [LARGE SCALE GENOMIC DNA]</scope>
    <source>
        <strain evidence="2 3">Neff</strain>
    </source>
</reference>
<feature type="compositionally biased region" description="Basic and acidic residues" evidence="1">
    <location>
        <begin position="93"/>
        <end position="108"/>
    </location>
</feature>
<evidence type="ECO:0000256" key="1">
    <source>
        <dbReference type="SAM" id="MobiDB-lite"/>
    </source>
</evidence>
<sequence length="369" mass="40453">MSSASGETAVDCHTSEDCLHALRMHLAAMQNVEDDLAEAYDVHAAMTLAQVMELQGPLNRFNALADRMVAIVDYLAHTTPHLPPAAFAAEGQSQHDHFGGGMGAEDHGTAQGSEAGQPRQANREVEPATDEVDGGADGNSSSAGLGQGQEEHFGTAATSEDRDNGGAWAQAEDYEEARELYLEKLETLHRLMRKVHAIKARTSTAGHDPLPEIDHLDALYREEEERVGGGWLLADLDYDEFQDETQHTPGSGAYSSADAGRRRLAVIQRELTRLTSLPKSEGRERRMQELTDELLEMWGTGKYTDYFRVVSFSLEKNAARNATWGVAPEGEILVEFVDGVGDQAVGWSQGEGEGDYDDEDEDEEDNLWF</sequence>
<dbReference type="VEuPathDB" id="AmoebaDB:ACA1_173280"/>
<proteinExistence type="predicted"/>
<gene>
    <name evidence="2" type="ORF">ACA1_173280</name>
</gene>